<evidence type="ECO:0008006" key="4">
    <source>
        <dbReference type="Google" id="ProtNLM"/>
    </source>
</evidence>
<dbReference type="Proteomes" id="UP000037507">
    <property type="component" value="Unassembled WGS sequence"/>
</dbReference>
<evidence type="ECO:0000313" key="2">
    <source>
        <dbReference type="EMBL" id="PVE42488.1"/>
    </source>
</evidence>
<feature type="transmembrane region" description="Helical" evidence="1">
    <location>
        <begin position="70"/>
        <end position="93"/>
    </location>
</feature>
<sequence length="125" mass="13741">MNPALKILRAEGLVCLLLACVLYQVQGFSWLEFGIWFLLPDVAILAYVLGNERLGMWAYNLTHSTVGAGLLAVLGLALNAPLFLQAALIWFAHIGFDRALGFGLKFPLGFRVTHLGVLRGMREKA</sequence>
<dbReference type="EMBL" id="LFYT02000014">
    <property type="protein sequence ID" value="PVE42488.1"/>
    <property type="molecule type" value="Genomic_DNA"/>
</dbReference>
<evidence type="ECO:0000313" key="3">
    <source>
        <dbReference type="Proteomes" id="UP000037507"/>
    </source>
</evidence>
<keyword evidence="1" id="KW-1133">Transmembrane helix</keyword>
<protein>
    <recommendedName>
        <fullName evidence="4">DUF4260 domain-containing protein</fullName>
    </recommendedName>
</protein>
<keyword evidence="3" id="KW-1185">Reference proteome</keyword>
<gene>
    <name evidence="2" type="ORF">H663_011905</name>
</gene>
<name>A0A2T7UD01_9BURK</name>
<dbReference type="AlphaFoldDB" id="A0A2T7UD01"/>
<feature type="transmembrane region" description="Helical" evidence="1">
    <location>
        <begin position="7"/>
        <end position="25"/>
    </location>
</feature>
<reference evidence="2" key="1">
    <citation type="submission" date="2017-04" db="EMBL/GenBank/DDBJ databases">
        <title>Unexpected and diverse lifestyles within the genus Limnohabitans.</title>
        <authorList>
            <person name="Kasalicky V."/>
            <person name="Mehrshad M."/>
            <person name="Andrei S.-A."/>
            <person name="Salcher M."/>
            <person name="Kratochvilova H."/>
            <person name="Simek K."/>
            <person name="Ghai R."/>
        </authorList>
    </citation>
    <scope>NUCLEOTIDE SEQUENCE [LARGE SCALE GENOMIC DNA]</scope>
    <source>
        <strain evidence="2">II-D5</strain>
    </source>
</reference>
<dbReference type="InterPro" id="IPR025356">
    <property type="entry name" value="DUF4260"/>
</dbReference>
<keyword evidence="1" id="KW-0812">Transmembrane</keyword>
<proteinExistence type="predicted"/>
<keyword evidence="1" id="KW-0472">Membrane</keyword>
<dbReference type="Pfam" id="PF14079">
    <property type="entry name" value="DUF4260"/>
    <property type="match status" value="1"/>
</dbReference>
<evidence type="ECO:0000256" key="1">
    <source>
        <dbReference type="SAM" id="Phobius"/>
    </source>
</evidence>
<accession>A0A2T7UD01</accession>
<feature type="transmembrane region" description="Helical" evidence="1">
    <location>
        <begin position="31"/>
        <end position="49"/>
    </location>
</feature>
<dbReference type="STRING" id="1293045.H663_16845"/>
<organism evidence="2 3">
    <name type="scientific">Limnohabitans planktonicus II-D5</name>
    <dbReference type="NCBI Taxonomy" id="1293045"/>
    <lineage>
        <taxon>Bacteria</taxon>
        <taxon>Pseudomonadati</taxon>
        <taxon>Pseudomonadota</taxon>
        <taxon>Betaproteobacteria</taxon>
        <taxon>Burkholderiales</taxon>
        <taxon>Comamonadaceae</taxon>
        <taxon>Limnohabitans</taxon>
    </lineage>
</organism>
<comment type="caution">
    <text evidence="2">The sequence shown here is derived from an EMBL/GenBank/DDBJ whole genome shotgun (WGS) entry which is preliminary data.</text>
</comment>